<gene>
    <name evidence="1" type="ORF">OCU04_007328</name>
</gene>
<protein>
    <submittedName>
        <fullName evidence="1">Uncharacterized protein</fullName>
    </submittedName>
</protein>
<sequence>MDANLIQVYNGWKTKWSEVTDAQFYNQDRMFVDFAKQVISEDSALPYNHIPEDHETEIFLWKKCCLKAYTKSRVVLDADNSPAKGNPKRTIYPWAIMRDTIDQTLFAVPNGQESRDGLIYSQHYTLIKILFDSSKVYVFDNDSVENLTLDFGYIRSL</sequence>
<organism evidence="1 2">
    <name type="scientific">Sclerotinia nivalis</name>
    <dbReference type="NCBI Taxonomy" id="352851"/>
    <lineage>
        <taxon>Eukaryota</taxon>
        <taxon>Fungi</taxon>
        <taxon>Dikarya</taxon>
        <taxon>Ascomycota</taxon>
        <taxon>Pezizomycotina</taxon>
        <taxon>Leotiomycetes</taxon>
        <taxon>Helotiales</taxon>
        <taxon>Sclerotiniaceae</taxon>
        <taxon>Sclerotinia</taxon>
    </lineage>
</organism>
<dbReference type="OrthoDB" id="3563855at2759"/>
<dbReference type="Proteomes" id="UP001152300">
    <property type="component" value="Unassembled WGS sequence"/>
</dbReference>
<comment type="caution">
    <text evidence="1">The sequence shown here is derived from an EMBL/GenBank/DDBJ whole genome shotgun (WGS) entry which is preliminary data.</text>
</comment>
<dbReference type="EMBL" id="JAPEIS010000008">
    <property type="protein sequence ID" value="KAJ8063452.1"/>
    <property type="molecule type" value="Genomic_DNA"/>
</dbReference>
<accession>A0A9X0DJ21</accession>
<evidence type="ECO:0000313" key="2">
    <source>
        <dbReference type="Proteomes" id="UP001152300"/>
    </source>
</evidence>
<name>A0A9X0DJ21_9HELO</name>
<dbReference type="AlphaFoldDB" id="A0A9X0DJ21"/>
<reference evidence="1" key="1">
    <citation type="submission" date="2022-11" db="EMBL/GenBank/DDBJ databases">
        <title>Genome Resource of Sclerotinia nivalis Strain SnTB1, a Plant Pathogen Isolated from American Ginseng.</title>
        <authorList>
            <person name="Fan S."/>
        </authorList>
    </citation>
    <scope>NUCLEOTIDE SEQUENCE</scope>
    <source>
        <strain evidence="1">SnTB1</strain>
    </source>
</reference>
<proteinExistence type="predicted"/>
<evidence type="ECO:0000313" key="1">
    <source>
        <dbReference type="EMBL" id="KAJ8063452.1"/>
    </source>
</evidence>
<keyword evidence="2" id="KW-1185">Reference proteome</keyword>